<dbReference type="EMBL" id="MHTG01000011">
    <property type="protein sequence ID" value="OHA57552.1"/>
    <property type="molecule type" value="Genomic_DNA"/>
</dbReference>
<reference evidence="1 2" key="1">
    <citation type="journal article" date="2016" name="Nat. Commun.">
        <title>Thousands of microbial genomes shed light on interconnected biogeochemical processes in an aquifer system.</title>
        <authorList>
            <person name="Anantharaman K."/>
            <person name="Brown C.T."/>
            <person name="Hug L.A."/>
            <person name="Sharon I."/>
            <person name="Castelle C.J."/>
            <person name="Probst A.J."/>
            <person name="Thomas B.C."/>
            <person name="Singh A."/>
            <person name="Wilkins M.J."/>
            <person name="Karaoz U."/>
            <person name="Brodie E.L."/>
            <person name="Williams K.H."/>
            <person name="Hubbard S.S."/>
            <person name="Banfield J.F."/>
        </authorList>
    </citation>
    <scope>NUCLEOTIDE SEQUENCE [LARGE SCALE GENOMIC DNA]</scope>
</reference>
<proteinExistence type="predicted"/>
<organism evidence="1 2">
    <name type="scientific">Candidatus Vogelbacteria bacterium GWA1_51_14</name>
    <dbReference type="NCBI Taxonomy" id="1802435"/>
    <lineage>
        <taxon>Bacteria</taxon>
        <taxon>Candidatus Vogeliibacteriota</taxon>
    </lineage>
</organism>
<dbReference type="AlphaFoldDB" id="A0A1G2QC14"/>
<comment type="caution">
    <text evidence="1">The sequence shown here is derived from an EMBL/GenBank/DDBJ whole genome shotgun (WGS) entry which is preliminary data.</text>
</comment>
<protein>
    <submittedName>
        <fullName evidence="1">Uncharacterized protein</fullName>
    </submittedName>
</protein>
<gene>
    <name evidence="1" type="ORF">A2114_01305</name>
</gene>
<accession>A0A1G2QC14</accession>
<sequence length="178" mass="19919">MSEATFEDRDLYVICLLEIQDLEKEILRLQHQDSRSASKRPRKGTVYPRMTGVLAEHIASNKYPDSLVVKILEKVQRGRILQVEHLEVRLHDFRTILDSLDICPVCKGFGYDATTKPHVSEGSNPHIPSCDKCGGRGTKTGIKKQEEWAASIPKCDLSGLGIGEKPSPNPVLDEEIQL</sequence>
<evidence type="ECO:0000313" key="1">
    <source>
        <dbReference type="EMBL" id="OHA57552.1"/>
    </source>
</evidence>
<dbReference type="Proteomes" id="UP000176494">
    <property type="component" value="Unassembled WGS sequence"/>
</dbReference>
<name>A0A1G2QC14_9BACT</name>
<evidence type="ECO:0000313" key="2">
    <source>
        <dbReference type="Proteomes" id="UP000176494"/>
    </source>
</evidence>